<gene>
    <name evidence="1" type="ORF">Syun_000740</name>
</gene>
<proteinExistence type="predicted"/>
<keyword evidence="2" id="KW-1185">Reference proteome</keyword>
<organism evidence="1 2">
    <name type="scientific">Stephania yunnanensis</name>
    <dbReference type="NCBI Taxonomy" id="152371"/>
    <lineage>
        <taxon>Eukaryota</taxon>
        <taxon>Viridiplantae</taxon>
        <taxon>Streptophyta</taxon>
        <taxon>Embryophyta</taxon>
        <taxon>Tracheophyta</taxon>
        <taxon>Spermatophyta</taxon>
        <taxon>Magnoliopsida</taxon>
        <taxon>Ranunculales</taxon>
        <taxon>Menispermaceae</taxon>
        <taxon>Menispermoideae</taxon>
        <taxon>Cissampelideae</taxon>
        <taxon>Stephania</taxon>
    </lineage>
</organism>
<dbReference type="EMBL" id="JBBNAF010000001">
    <property type="protein sequence ID" value="KAK9168600.1"/>
    <property type="molecule type" value="Genomic_DNA"/>
</dbReference>
<accession>A0AAP0LFC8</accession>
<protein>
    <submittedName>
        <fullName evidence="1">Uncharacterized protein</fullName>
    </submittedName>
</protein>
<reference evidence="1 2" key="1">
    <citation type="submission" date="2024-01" db="EMBL/GenBank/DDBJ databases">
        <title>Genome assemblies of Stephania.</title>
        <authorList>
            <person name="Yang L."/>
        </authorList>
    </citation>
    <scope>NUCLEOTIDE SEQUENCE [LARGE SCALE GENOMIC DNA]</scope>
    <source>
        <strain evidence="1">YNDBR</strain>
        <tissue evidence="1">Leaf</tissue>
    </source>
</reference>
<dbReference type="AlphaFoldDB" id="A0AAP0LFC8"/>
<evidence type="ECO:0000313" key="1">
    <source>
        <dbReference type="EMBL" id="KAK9168600.1"/>
    </source>
</evidence>
<comment type="caution">
    <text evidence="1">The sequence shown here is derived from an EMBL/GenBank/DDBJ whole genome shotgun (WGS) entry which is preliminary data.</text>
</comment>
<sequence>MSRDLETPTIVFSPFFFSFHRELTPPTTKTSSESMAPIMLVRIAGVRLAGVAPPPVAGVGLHWFVSS</sequence>
<name>A0AAP0LFC8_9MAGN</name>
<evidence type="ECO:0000313" key="2">
    <source>
        <dbReference type="Proteomes" id="UP001420932"/>
    </source>
</evidence>
<dbReference type="Proteomes" id="UP001420932">
    <property type="component" value="Unassembled WGS sequence"/>
</dbReference>